<gene>
    <name evidence="1" type="ORF">NARC_80044</name>
</gene>
<evidence type="ECO:0000313" key="1">
    <source>
        <dbReference type="EMBL" id="TVP40318.1"/>
    </source>
</evidence>
<reference evidence="1 2" key="1">
    <citation type="journal article" date="2019" name="Front. Microbiol.">
        <title>Ammonia Oxidation by the Arctic Terrestrial Thaumarchaeote Candidatus Nitrosocosmicus arcticus Is Stimulated by Increasing Temperatures.</title>
        <authorList>
            <person name="Alves R.J.E."/>
            <person name="Kerou M."/>
            <person name="Zappe A."/>
            <person name="Bittner R."/>
            <person name="Abby S.S."/>
            <person name="Schmidt H.A."/>
            <person name="Pfeifer K."/>
            <person name="Schleper C."/>
        </authorList>
    </citation>
    <scope>NUCLEOTIDE SEQUENCE [LARGE SCALE GENOMIC DNA]</scope>
    <source>
        <strain evidence="1 2">Kfb</strain>
    </source>
</reference>
<dbReference type="InterPro" id="IPR009563">
    <property type="entry name" value="SSSCA1"/>
</dbReference>
<accession>A0A557SUN9</accession>
<dbReference type="RefSeq" id="WP_144731436.1">
    <property type="nucleotide sequence ID" value="NZ_ML675584.1"/>
</dbReference>
<evidence type="ECO:0008006" key="3">
    <source>
        <dbReference type="Google" id="ProtNLM"/>
    </source>
</evidence>
<name>A0A557SUN9_9ARCH</name>
<comment type="caution">
    <text evidence="1">The sequence shown here is derived from an EMBL/GenBank/DDBJ whole genome shotgun (WGS) entry which is preliminary data.</text>
</comment>
<keyword evidence="2" id="KW-1185">Reference proteome</keyword>
<organism evidence="1 2">
    <name type="scientific">Candidatus Nitrosocosmicus arcticus</name>
    <dbReference type="NCBI Taxonomy" id="2035267"/>
    <lineage>
        <taxon>Archaea</taxon>
        <taxon>Nitrososphaerota</taxon>
        <taxon>Nitrososphaeria</taxon>
        <taxon>Nitrososphaerales</taxon>
        <taxon>Nitrososphaeraceae</taxon>
        <taxon>Candidatus Nitrosocosmicus</taxon>
    </lineage>
</organism>
<sequence>MNNDLIKQGAYYLLRGGTLLSEPCKKCGNLQIKYRQDIICMNCQNSEQDILDQQKTLVKDIETKKEPSKVESEEEDKGISDTFDDIQEVLNQTERQVILTLVELNKEQNATSSPKKYKKYMKIVQTSLRTIEMIKSIKQL</sequence>
<dbReference type="AlphaFoldDB" id="A0A557SUN9"/>
<dbReference type="EMBL" id="VOAH01000008">
    <property type="protein sequence ID" value="TVP40318.1"/>
    <property type="molecule type" value="Genomic_DNA"/>
</dbReference>
<evidence type="ECO:0000313" key="2">
    <source>
        <dbReference type="Proteomes" id="UP000315289"/>
    </source>
</evidence>
<protein>
    <recommendedName>
        <fullName evidence="3">Sjogrens syndrome scleroderma autoantigen 1</fullName>
    </recommendedName>
</protein>
<dbReference type="Proteomes" id="UP000315289">
    <property type="component" value="Unassembled WGS sequence"/>
</dbReference>
<dbReference type="OrthoDB" id="26305at2157"/>
<dbReference type="Pfam" id="PF06677">
    <property type="entry name" value="Auto_anti-p27"/>
    <property type="match status" value="1"/>
</dbReference>
<proteinExistence type="predicted"/>